<keyword evidence="3" id="KW-0256">Endoplasmic reticulum</keyword>
<dbReference type="EMBL" id="JAPFFF010000007">
    <property type="protein sequence ID" value="KAK8886668.1"/>
    <property type="molecule type" value="Genomic_DNA"/>
</dbReference>
<accession>A0ABR2K755</accession>
<evidence type="ECO:0000259" key="6">
    <source>
        <dbReference type="Pfam" id="PF04389"/>
    </source>
</evidence>
<feature type="transmembrane region" description="Helical" evidence="5">
    <location>
        <begin position="465"/>
        <end position="487"/>
    </location>
</feature>
<feature type="transmembrane region" description="Helical" evidence="5">
    <location>
        <begin position="876"/>
        <end position="893"/>
    </location>
</feature>
<evidence type="ECO:0000313" key="8">
    <source>
        <dbReference type="Proteomes" id="UP001470230"/>
    </source>
</evidence>
<protein>
    <recommendedName>
        <fullName evidence="6">Peptidase M28 domain-containing protein</fullName>
    </recommendedName>
</protein>
<feature type="compositionally biased region" description="Polar residues" evidence="4">
    <location>
        <begin position="721"/>
        <end position="758"/>
    </location>
</feature>
<dbReference type="InterPro" id="IPR007484">
    <property type="entry name" value="Peptidase_M28"/>
</dbReference>
<feature type="transmembrane region" description="Helical" evidence="5">
    <location>
        <begin position="499"/>
        <end position="520"/>
    </location>
</feature>
<keyword evidence="5" id="KW-0472">Membrane</keyword>
<reference evidence="7 8" key="1">
    <citation type="submission" date="2024-04" db="EMBL/GenBank/DDBJ databases">
        <title>Tritrichomonas musculus Genome.</title>
        <authorList>
            <person name="Alves-Ferreira E."/>
            <person name="Grigg M."/>
            <person name="Lorenzi H."/>
            <person name="Galac M."/>
        </authorList>
    </citation>
    <scope>NUCLEOTIDE SEQUENCE [LARGE SCALE GENOMIC DNA]</scope>
    <source>
        <strain evidence="7 8">EAF2021</strain>
    </source>
</reference>
<keyword evidence="8" id="KW-1185">Reference proteome</keyword>
<evidence type="ECO:0000256" key="5">
    <source>
        <dbReference type="SAM" id="Phobius"/>
    </source>
</evidence>
<dbReference type="Pfam" id="PF04389">
    <property type="entry name" value="Peptidase_M28"/>
    <property type="match status" value="1"/>
</dbReference>
<evidence type="ECO:0000256" key="2">
    <source>
        <dbReference type="ARBA" id="ARBA00004240"/>
    </source>
</evidence>
<dbReference type="Gene3D" id="3.40.630.10">
    <property type="entry name" value="Zn peptidases"/>
    <property type="match status" value="1"/>
</dbReference>
<feature type="transmembrane region" description="Helical" evidence="5">
    <location>
        <begin position="541"/>
        <end position="565"/>
    </location>
</feature>
<feature type="compositionally biased region" description="Polar residues" evidence="4">
    <location>
        <begin position="663"/>
        <end position="699"/>
    </location>
</feature>
<feature type="transmembrane region" description="Helical" evidence="5">
    <location>
        <begin position="577"/>
        <end position="597"/>
    </location>
</feature>
<keyword evidence="5" id="KW-0812">Transmembrane</keyword>
<evidence type="ECO:0000313" key="7">
    <source>
        <dbReference type="EMBL" id="KAK8886668.1"/>
    </source>
</evidence>
<comment type="cofactor">
    <cofactor evidence="1">
        <name>Zn(2+)</name>
        <dbReference type="ChEBI" id="CHEBI:29105"/>
    </cofactor>
</comment>
<evidence type="ECO:0000256" key="1">
    <source>
        <dbReference type="ARBA" id="ARBA00001947"/>
    </source>
</evidence>
<feature type="domain" description="Peptidase M28" evidence="6">
    <location>
        <begin position="125"/>
        <end position="327"/>
    </location>
</feature>
<feature type="transmembrane region" description="Helical" evidence="5">
    <location>
        <begin position="7"/>
        <end position="28"/>
    </location>
</feature>
<evidence type="ECO:0000256" key="4">
    <source>
        <dbReference type="SAM" id="MobiDB-lite"/>
    </source>
</evidence>
<comment type="subcellular location">
    <subcellularLocation>
        <location evidence="2">Endoplasmic reticulum</location>
    </subcellularLocation>
</comment>
<name>A0ABR2K755_9EUKA</name>
<dbReference type="SUPFAM" id="SSF53187">
    <property type="entry name" value="Zn-dependent exopeptidases"/>
    <property type="match status" value="1"/>
</dbReference>
<dbReference type="PANTHER" id="PTHR12147">
    <property type="entry name" value="METALLOPEPTIDASE M28 FAMILY MEMBER"/>
    <property type="match status" value="1"/>
</dbReference>
<feature type="transmembrane region" description="Helical" evidence="5">
    <location>
        <begin position="609"/>
        <end position="632"/>
    </location>
</feature>
<dbReference type="Proteomes" id="UP001470230">
    <property type="component" value="Unassembled WGS sequence"/>
</dbReference>
<dbReference type="PANTHER" id="PTHR12147:SF22">
    <property type="entry name" value="ENDOPLASMIC RETICULUM METALLOPEPTIDASE 1"/>
    <property type="match status" value="1"/>
</dbReference>
<organism evidence="7 8">
    <name type="scientific">Tritrichomonas musculus</name>
    <dbReference type="NCBI Taxonomy" id="1915356"/>
    <lineage>
        <taxon>Eukaryota</taxon>
        <taxon>Metamonada</taxon>
        <taxon>Parabasalia</taxon>
        <taxon>Tritrichomonadida</taxon>
        <taxon>Tritrichomonadidae</taxon>
        <taxon>Tritrichomonas</taxon>
    </lineage>
</organism>
<evidence type="ECO:0000256" key="3">
    <source>
        <dbReference type="ARBA" id="ARBA00022824"/>
    </source>
</evidence>
<gene>
    <name evidence="7" type="ORF">M9Y10_042134</name>
</gene>
<proteinExistence type="predicted"/>
<dbReference type="InterPro" id="IPR045175">
    <property type="entry name" value="M28_fam"/>
</dbReference>
<comment type="caution">
    <text evidence="7">The sequence shown here is derived from an EMBL/GenBank/DDBJ whole genome shotgun (WGS) entry which is preliminary data.</text>
</comment>
<feature type="region of interest" description="Disordered" evidence="4">
    <location>
        <begin position="657"/>
        <end position="758"/>
    </location>
</feature>
<feature type="compositionally biased region" description="Low complexity" evidence="4">
    <location>
        <begin position="700"/>
        <end position="714"/>
    </location>
</feature>
<sequence>MGENQKYYFSICNTLVVLLIIGFSSIIMEKIAFQWAPDPLDPAQNVFSAKRAFKHWKRLAVSVPARHMSTLNYNQSYDYILSEITKYQKIAHQNGILNVSFEEQRGEIYESKNARLIQIERDARNIIVLIEKKQQGKINKHPIMISAHIDGKNRGPAAYDDAAGIAAMLELLNLLAESKSPPSRPIILLFVGVEELGLQGSSLFLKYHKCSSSQSQSDGCYFNTKNGYNSIASRYIMNASSFLNIESLGPGMPLGIMQKGNRSARAIYALKNTKGIIFGTFADDVTKLGLISSTSDAVRFRQNGFAGAELLFFGNPTKYHTSLDSITEYYNFENNDDDNEADIHDDDFNLQLYFKKIKTIIIKYWNLKPKPINHLQLLGNSLTNYAFNYKIDENYINYENEMNLSIHDEKITKDDSSAVAIGISPFALVIELSRAQSFGIITIIIFFSCILTSERIDISRTFLTIIFEILSWLLTTLILLAIGFFHHRFNSLVYAKSPLFSFNYLLFCGLFIFLFFLKLFTSPKSAFSIRNISPLFYRRAIIIFDCILSLLLFKFDTSVLFYWQLAFVALSSVLPSIIAITVGFAYIDFSLFLLFSFMTRYTSLVPGPLGDIIPLVMASITTLLVALAYMPFIARPINYPKKKNQESKKKETEIKKEITEETGTQNDVDGDENTNQQNETKVHQNGASDATTQHEAPSNQQDTTESDTSTQTDASTHHDATISSTASNDTSTQQGTDSLQQDTTSNNDISTQQPSSVLNYHIKASDRPSDRKIELKVDDVSAVKVGDVKVEKVNVGKVEVGDVKVGKVEVGKVKVGEVKVGQVKVGKVEVGEVKVGQNSETAREGSTGEPSSEYAIGREETQTDMTCEVKNNNMKYLSFMFFVSIFLLILPFFSSPPYSKERYNIQGEIAHIIDPVNGSYVSFAPCSRMRVFKGLEHYMELNGEEDNSIQTYVQFEMPLDKRDVLMRNTSSDLPDFIKKWPHFTIFVKSQENASTQTNLRNVVVLIPEENPNLIAINLVINCGNVKCLHNIHSIGNVKNTDPGHWPTWVTNKEDLEITNLESDDELGYRYNLRVMPGSQPALFNFTVSTLEKIPMKVTFTWDELTEEANKFLAEFPDFIQPFGRMRSIADTSLVNYTYI</sequence>
<keyword evidence="5" id="KW-1133">Transmembrane helix</keyword>